<name>A0A8H4R599_9AGAR</name>
<comment type="caution">
    <text evidence="4">The sequence shown here is derived from an EMBL/GenBank/DDBJ whole genome shotgun (WGS) entry which is preliminary data.</text>
</comment>
<dbReference type="SUPFAM" id="SSF56112">
    <property type="entry name" value="Protein kinase-like (PK-like)"/>
    <property type="match status" value="1"/>
</dbReference>
<dbReference type="AlphaFoldDB" id="A0A8H4R599"/>
<dbReference type="PROSITE" id="PS50011">
    <property type="entry name" value="PROTEIN_KINASE_DOM"/>
    <property type="match status" value="1"/>
</dbReference>
<dbReference type="PROSITE" id="PS00109">
    <property type="entry name" value="PROTEIN_KINASE_TYR"/>
    <property type="match status" value="1"/>
</dbReference>
<reference evidence="4 5" key="1">
    <citation type="submission" date="2019-12" db="EMBL/GenBank/DDBJ databases">
        <authorList>
            <person name="Floudas D."/>
            <person name="Bentzer J."/>
            <person name="Ahren D."/>
            <person name="Johansson T."/>
            <person name="Persson P."/>
            <person name="Tunlid A."/>
        </authorList>
    </citation>
    <scope>NUCLEOTIDE SEQUENCE [LARGE SCALE GENOMIC DNA]</scope>
    <source>
        <strain evidence="4 5">CBS 102.39</strain>
    </source>
</reference>
<dbReference type="Gene3D" id="1.10.510.10">
    <property type="entry name" value="Transferase(Phosphotransferase) domain 1"/>
    <property type="match status" value="1"/>
</dbReference>
<dbReference type="InterPro" id="IPR000719">
    <property type="entry name" value="Prot_kinase_dom"/>
</dbReference>
<feature type="coiled-coil region" evidence="1">
    <location>
        <begin position="532"/>
        <end position="559"/>
    </location>
</feature>
<dbReference type="EMBL" id="JAACJL010000001">
    <property type="protein sequence ID" value="KAF4623522.1"/>
    <property type="molecule type" value="Genomic_DNA"/>
</dbReference>
<evidence type="ECO:0000259" key="3">
    <source>
        <dbReference type="PROSITE" id="PS50011"/>
    </source>
</evidence>
<organism evidence="4 5">
    <name type="scientific">Agrocybe pediades</name>
    <dbReference type="NCBI Taxonomy" id="84607"/>
    <lineage>
        <taxon>Eukaryota</taxon>
        <taxon>Fungi</taxon>
        <taxon>Dikarya</taxon>
        <taxon>Basidiomycota</taxon>
        <taxon>Agaricomycotina</taxon>
        <taxon>Agaricomycetes</taxon>
        <taxon>Agaricomycetidae</taxon>
        <taxon>Agaricales</taxon>
        <taxon>Agaricineae</taxon>
        <taxon>Strophariaceae</taxon>
        <taxon>Agrocybe</taxon>
    </lineage>
</organism>
<feature type="region of interest" description="Disordered" evidence="2">
    <location>
        <begin position="393"/>
        <end position="429"/>
    </location>
</feature>
<gene>
    <name evidence="4" type="ORF">D9613_001501</name>
</gene>
<evidence type="ECO:0000313" key="4">
    <source>
        <dbReference type="EMBL" id="KAF4623522.1"/>
    </source>
</evidence>
<dbReference type="GO" id="GO:0004672">
    <property type="term" value="F:protein kinase activity"/>
    <property type="evidence" value="ECO:0007669"/>
    <property type="project" value="InterPro"/>
</dbReference>
<dbReference type="InterPro" id="IPR011009">
    <property type="entry name" value="Kinase-like_dom_sf"/>
</dbReference>
<keyword evidence="1" id="KW-0175">Coiled coil</keyword>
<keyword evidence="5" id="KW-1185">Reference proteome</keyword>
<evidence type="ECO:0000256" key="2">
    <source>
        <dbReference type="SAM" id="MobiDB-lite"/>
    </source>
</evidence>
<feature type="region of interest" description="Disordered" evidence="2">
    <location>
        <begin position="246"/>
        <end position="280"/>
    </location>
</feature>
<evidence type="ECO:0000313" key="5">
    <source>
        <dbReference type="Proteomes" id="UP000521872"/>
    </source>
</evidence>
<evidence type="ECO:0000256" key="1">
    <source>
        <dbReference type="SAM" id="Coils"/>
    </source>
</evidence>
<protein>
    <recommendedName>
        <fullName evidence="3">Protein kinase domain-containing protein</fullName>
    </recommendedName>
</protein>
<dbReference type="Proteomes" id="UP000521872">
    <property type="component" value="Unassembled WGS sequence"/>
</dbReference>
<sequence length="680" mass="77575">MPPSEDYNATLNAILDANYNPGIAYMEYEQPYFSDDESNDDRESDPKPPQCPPYSFYDRHVASSLLLKQVVYFSSLAQLLSKAYDKAYAKPEPKKMVPVDSQFPPLLNMNRVTFRDSPEVCEYYMERIGAVCGYLATKVLFLPDHKDWVSIYRWRDPEQERSNFLYESGLEIAHHSDGPHFFRKDIDPIFGEATVKKISELCERFPRLSTGDFLSMKEPSLSMFQTMTQSTRFDWEISRTQGWKTTSHITPPVDSTAKGSAIAVPQPRATSRRTRSRSKNARSFTTRASKFIVPAKASNHARYRPSLRHYLQCAWTKSVLHDTTYFILNCGRYERIGFRHRQTQTLYLSGVIDTINIRNPRYRKLHAGLHIEIVKDALRRLEIVESLDEDDESSDDEWFSKRKRQAEKDDGHERASKRKKVEMEPRDASANEIAKELATRNLLLVELDYDIFCSPAPSSFVRVEPPCLPGPPEPVSKGRSRRQTGPRFPIKPRCEAHEYAVLTLEDQVGSSAVGVVHPALVNMKLSSGETLQATLMLKLAFTEAQKKKLRNEYRIYSRVAEKSVVEGIVGIHGLFSDPESGALALLMDYGGEDLFTKAPSVAEKEAFRRTLENIHEIGILHGDVRPNNLLIRPDGSVFLIDFDQGVDFYSEGSRMNFEGEWKALEACLAGKHSDETDYYL</sequence>
<feature type="compositionally biased region" description="Basic residues" evidence="2">
    <location>
        <begin position="270"/>
        <end position="280"/>
    </location>
</feature>
<accession>A0A8H4R599</accession>
<proteinExistence type="predicted"/>
<dbReference type="GO" id="GO:0005524">
    <property type="term" value="F:ATP binding"/>
    <property type="evidence" value="ECO:0007669"/>
    <property type="project" value="InterPro"/>
</dbReference>
<dbReference type="InterPro" id="IPR008266">
    <property type="entry name" value="Tyr_kinase_AS"/>
</dbReference>
<feature type="domain" description="Protein kinase" evidence="3">
    <location>
        <begin position="502"/>
        <end position="680"/>
    </location>
</feature>